<evidence type="ECO:0000256" key="1">
    <source>
        <dbReference type="ARBA" id="ARBA00001971"/>
    </source>
</evidence>
<keyword evidence="8" id="KW-1185">Reference proteome</keyword>
<dbReference type="PROSITE" id="PS00086">
    <property type="entry name" value="CYTOCHROME_P450"/>
    <property type="match status" value="1"/>
</dbReference>
<dbReference type="Proteomes" id="UP000694871">
    <property type="component" value="Unplaced"/>
</dbReference>
<keyword evidence="6" id="KW-0503">Monooxygenase</keyword>
<evidence type="ECO:0000256" key="6">
    <source>
        <dbReference type="RuleBase" id="RU000461"/>
    </source>
</evidence>
<dbReference type="InterPro" id="IPR001128">
    <property type="entry name" value="Cyt_P450"/>
</dbReference>
<dbReference type="PRINTS" id="PR00385">
    <property type="entry name" value="P450"/>
</dbReference>
<protein>
    <submittedName>
        <fullName evidence="9">Cytochrome P450 2F3-like</fullName>
    </submittedName>
</protein>
<evidence type="ECO:0000256" key="7">
    <source>
        <dbReference type="SAM" id="SignalP"/>
    </source>
</evidence>
<feature type="chain" id="PRO_5046450126" evidence="7">
    <location>
        <begin position="27"/>
        <end position="490"/>
    </location>
</feature>
<comment type="similarity">
    <text evidence="2 6">Belongs to the cytochrome P450 family.</text>
</comment>
<evidence type="ECO:0000313" key="9">
    <source>
        <dbReference type="RefSeq" id="XP_015281061.1"/>
    </source>
</evidence>
<accession>A0ABM1L524</accession>
<dbReference type="SUPFAM" id="SSF48264">
    <property type="entry name" value="Cytochrome P450"/>
    <property type="match status" value="1"/>
</dbReference>
<reference evidence="9" key="1">
    <citation type="submission" date="2025-08" db="UniProtKB">
        <authorList>
            <consortium name="RefSeq"/>
        </authorList>
    </citation>
    <scope>IDENTIFICATION</scope>
</reference>
<dbReference type="InterPro" id="IPR002401">
    <property type="entry name" value="Cyt_P450_E_grp-I"/>
</dbReference>
<dbReference type="InterPro" id="IPR050182">
    <property type="entry name" value="Cytochrome_P450_fam2"/>
</dbReference>
<sequence>MESLPVWLLFLLVCCVLLTLGWKGAATKGLLPPGPTPLPLLGNFLQLDRKNVIKSLMKMSEEYGPVFTVYLGFRRVVVLCSYKVVKEALVEQAEEFSGRAQLPAFSKDFKEHGVVFSNGDRWKHLRRFSLHTLRNFGMGKRSVEEQIRTEAQFLVQELCKTEERPFDPVFIISRAVSNVICSVVFGDRFEYDDEKFLVLNRLITERVASSPMAQLYNMFPEIMEKIPGPHHRGSKCSQEIISFILERIEMRKALLDPCMPQNYIDCFLVKMEQEKQNPGTEFCLENLVMTTFNLFFAGTETISTTLRYGFLIMLKHPHIQDKIHKEIDRVIGRDRAPAGEDRSKMPYMEAVLHEIQRFSDILPMSLPHAVTRNTHFRGYVIPKGTYVYPLLTTVHFDPEQHSNPYEFDPGRFLDARGCFQKADAFMPFSAGKRVCLGEGLARMELFLFFTAILQAFTLTSPLPSEQISLEPIVSDLGKVPPLYQLSMLHR</sequence>
<gene>
    <name evidence="9" type="primary">LOC107122470</name>
</gene>
<evidence type="ECO:0000256" key="3">
    <source>
        <dbReference type="ARBA" id="ARBA00022617"/>
    </source>
</evidence>
<evidence type="ECO:0000256" key="4">
    <source>
        <dbReference type="ARBA" id="ARBA00022723"/>
    </source>
</evidence>
<dbReference type="InterPro" id="IPR036396">
    <property type="entry name" value="Cyt_P450_sf"/>
</dbReference>
<dbReference type="PANTHER" id="PTHR24300">
    <property type="entry name" value="CYTOCHROME P450 508A4-RELATED"/>
    <property type="match status" value="1"/>
</dbReference>
<comment type="cofactor">
    <cofactor evidence="1">
        <name>heme</name>
        <dbReference type="ChEBI" id="CHEBI:30413"/>
    </cofactor>
</comment>
<proteinExistence type="inferred from homology"/>
<evidence type="ECO:0000313" key="8">
    <source>
        <dbReference type="Proteomes" id="UP000694871"/>
    </source>
</evidence>
<dbReference type="GeneID" id="107122470"/>
<keyword evidence="5 6" id="KW-0408">Iron</keyword>
<keyword evidence="6" id="KW-0560">Oxidoreductase</keyword>
<dbReference type="CDD" id="cd11026">
    <property type="entry name" value="CYP2"/>
    <property type="match status" value="1"/>
</dbReference>
<dbReference type="InterPro" id="IPR017972">
    <property type="entry name" value="Cyt_P450_CS"/>
</dbReference>
<dbReference type="PANTHER" id="PTHR24300:SF424">
    <property type="entry name" value="CYTOCHROME P450"/>
    <property type="match status" value="1"/>
</dbReference>
<keyword evidence="4 6" id="KW-0479">Metal-binding</keyword>
<evidence type="ECO:0000256" key="2">
    <source>
        <dbReference type="ARBA" id="ARBA00010617"/>
    </source>
</evidence>
<dbReference type="PRINTS" id="PR00463">
    <property type="entry name" value="EP450I"/>
</dbReference>
<dbReference type="RefSeq" id="XP_015281061.1">
    <property type="nucleotide sequence ID" value="XM_015425575.1"/>
</dbReference>
<name>A0ABM1L524_GEKJA</name>
<evidence type="ECO:0000256" key="5">
    <source>
        <dbReference type="ARBA" id="ARBA00023004"/>
    </source>
</evidence>
<keyword evidence="7" id="KW-0732">Signal</keyword>
<keyword evidence="3 6" id="KW-0349">Heme</keyword>
<feature type="signal peptide" evidence="7">
    <location>
        <begin position="1"/>
        <end position="26"/>
    </location>
</feature>
<dbReference type="Pfam" id="PF00067">
    <property type="entry name" value="p450"/>
    <property type="match status" value="1"/>
</dbReference>
<dbReference type="Gene3D" id="1.10.630.10">
    <property type="entry name" value="Cytochrome P450"/>
    <property type="match status" value="1"/>
</dbReference>
<organism evidence="8 9">
    <name type="scientific">Gekko japonicus</name>
    <name type="common">Schlegel's Japanese gecko</name>
    <dbReference type="NCBI Taxonomy" id="146911"/>
    <lineage>
        <taxon>Eukaryota</taxon>
        <taxon>Metazoa</taxon>
        <taxon>Chordata</taxon>
        <taxon>Craniata</taxon>
        <taxon>Vertebrata</taxon>
        <taxon>Euteleostomi</taxon>
        <taxon>Lepidosauria</taxon>
        <taxon>Squamata</taxon>
        <taxon>Bifurcata</taxon>
        <taxon>Gekkota</taxon>
        <taxon>Gekkonidae</taxon>
        <taxon>Gekkoninae</taxon>
        <taxon>Gekko</taxon>
    </lineage>
</organism>